<dbReference type="AlphaFoldDB" id="A0A7Y4MR49"/>
<accession>A0A7Y4MR49</accession>
<name>A0A7Y4MR49_MYXXA</name>
<keyword evidence="1" id="KW-0472">Membrane</keyword>
<dbReference type="Proteomes" id="UP000533080">
    <property type="component" value="Unassembled WGS sequence"/>
</dbReference>
<evidence type="ECO:0000313" key="2">
    <source>
        <dbReference type="EMBL" id="NOJ79062.1"/>
    </source>
</evidence>
<organism evidence="2 3">
    <name type="scientific">Myxococcus xanthus</name>
    <dbReference type="NCBI Taxonomy" id="34"/>
    <lineage>
        <taxon>Bacteria</taxon>
        <taxon>Pseudomonadati</taxon>
        <taxon>Myxococcota</taxon>
        <taxon>Myxococcia</taxon>
        <taxon>Myxococcales</taxon>
        <taxon>Cystobacterineae</taxon>
        <taxon>Myxococcaceae</taxon>
        <taxon>Myxococcus</taxon>
    </lineage>
</organism>
<sequence>MLGLIIVGVIAAILVVVGLVALLRWTVGADVRRSKVLTQGEAGTARILGWEQTGGSHGRNNILRFSLTIRLSSEDSEFQATADRIVRPMEAPLFQAGMQRPVRVLRDGERLLVELE</sequence>
<protein>
    <recommendedName>
        <fullName evidence="4">DUF3592 domain-containing protein</fullName>
    </recommendedName>
</protein>
<comment type="caution">
    <text evidence="2">The sequence shown here is derived from an EMBL/GenBank/DDBJ whole genome shotgun (WGS) entry which is preliminary data.</text>
</comment>
<keyword evidence="1" id="KW-1133">Transmembrane helix</keyword>
<gene>
    <name evidence="2" type="ORF">HNV28_12040</name>
</gene>
<reference evidence="2 3" key="1">
    <citation type="submission" date="2020-05" db="EMBL/GenBank/DDBJ databases">
        <authorList>
            <person name="Whitworth D."/>
        </authorList>
    </citation>
    <scope>NUCLEOTIDE SEQUENCE [LARGE SCALE GENOMIC DNA]</scope>
    <source>
        <strain evidence="2 3">AM005</strain>
    </source>
</reference>
<evidence type="ECO:0000313" key="3">
    <source>
        <dbReference type="Proteomes" id="UP000533080"/>
    </source>
</evidence>
<keyword evidence="1" id="KW-0812">Transmembrane</keyword>
<feature type="transmembrane region" description="Helical" evidence="1">
    <location>
        <begin position="6"/>
        <end position="27"/>
    </location>
</feature>
<dbReference type="EMBL" id="JABFNT010000031">
    <property type="protein sequence ID" value="NOJ79062.1"/>
    <property type="molecule type" value="Genomic_DNA"/>
</dbReference>
<evidence type="ECO:0008006" key="4">
    <source>
        <dbReference type="Google" id="ProtNLM"/>
    </source>
</evidence>
<dbReference type="RefSeq" id="WP_171441372.1">
    <property type="nucleotide sequence ID" value="NZ_JABFNS010000026.1"/>
</dbReference>
<evidence type="ECO:0000256" key="1">
    <source>
        <dbReference type="SAM" id="Phobius"/>
    </source>
</evidence>
<proteinExistence type="predicted"/>